<dbReference type="InterPro" id="IPR000253">
    <property type="entry name" value="FHA_dom"/>
</dbReference>
<dbReference type="InterPro" id="IPR035919">
    <property type="entry name" value="EAL_sf"/>
</dbReference>
<dbReference type="CDD" id="cd01949">
    <property type="entry name" value="GGDEF"/>
    <property type="match status" value="1"/>
</dbReference>
<dbReference type="STRING" id="1921803.NIES593_14755"/>
<comment type="caution">
    <text evidence="5">The sequence shown here is derived from an EMBL/GenBank/DDBJ whole genome shotgun (WGS) entry which is preliminary data.</text>
</comment>
<dbReference type="PROSITE" id="PS50006">
    <property type="entry name" value="FHA_DOMAIN"/>
    <property type="match status" value="1"/>
</dbReference>
<dbReference type="RefSeq" id="WP_073600313.1">
    <property type="nucleotide sequence ID" value="NZ_MRCB01000018.1"/>
</dbReference>
<evidence type="ECO:0000259" key="3">
    <source>
        <dbReference type="PROSITE" id="PS50883"/>
    </source>
</evidence>
<dbReference type="CDD" id="cd01948">
    <property type="entry name" value="EAL"/>
    <property type="match status" value="1"/>
</dbReference>
<dbReference type="PANTHER" id="PTHR33121:SF71">
    <property type="entry name" value="OXYGEN SENSOR PROTEIN DOSP"/>
    <property type="match status" value="1"/>
</dbReference>
<dbReference type="PROSITE" id="PS50883">
    <property type="entry name" value="EAL"/>
    <property type="match status" value="1"/>
</dbReference>
<dbReference type="InterPro" id="IPR000160">
    <property type="entry name" value="GGDEF_dom"/>
</dbReference>
<dbReference type="SMART" id="SM00267">
    <property type="entry name" value="GGDEF"/>
    <property type="match status" value="1"/>
</dbReference>
<protein>
    <recommendedName>
        <fullName evidence="7">Diguanylate cyclase</fullName>
    </recommendedName>
</protein>
<dbReference type="Gene3D" id="3.20.20.450">
    <property type="entry name" value="EAL domain"/>
    <property type="match status" value="1"/>
</dbReference>
<dbReference type="SUPFAM" id="SSF49879">
    <property type="entry name" value="SMAD/FHA domain"/>
    <property type="match status" value="1"/>
</dbReference>
<dbReference type="SMART" id="SM00052">
    <property type="entry name" value="EAL"/>
    <property type="match status" value="1"/>
</dbReference>
<keyword evidence="6" id="KW-1185">Reference proteome</keyword>
<dbReference type="Gene3D" id="3.30.70.270">
    <property type="match status" value="1"/>
</dbReference>
<feature type="domain" description="FHA" evidence="2">
    <location>
        <begin position="31"/>
        <end position="91"/>
    </location>
</feature>
<dbReference type="OrthoDB" id="9805474at2"/>
<dbReference type="PANTHER" id="PTHR33121">
    <property type="entry name" value="CYCLIC DI-GMP PHOSPHODIESTERASE PDEF"/>
    <property type="match status" value="1"/>
</dbReference>
<dbReference type="EMBL" id="MRCB01000018">
    <property type="protein sequence ID" value="OKH21692.1"/>
    <property type="molecule type" value="Genomic_DNA"/>
</dbReference>
<evidence type="ECO:0000259" key="2">
    <source>
        <dbReference type="PROSITE" id="PS50006"/>
    </source>
</evidence>
<dbReference type="InterPro" id="IPR050706">
    <property type="entry name" value="Cyclic-di-GMP_PDE-like"/>
</dbReference>
<dbReference type="Pfam" id="PF00498">
    <property type="entry name" value="FHA"/>
    <property type="match status" value="1"/>
</dbReference>
<dbReference type="InterPro" id="IPR029787">
    <property type="entry name" value="Nucleotide_cyclase"/>
</dbReference>
<dbReference type="Gene3D" id="2.60.200.20">
    <property type="match status" value="1"/>
</dbReference>
<dbReference type="SUPFAM" id="SSF55073">
    <property type="entry name" value="Nucleotide cyclase"/>
    <property type="match status" value="1"/>
</dbReference>
<dbReference type="SUPFAM" id="SSF141868">
    <property type="entry name" value="EAL domain-like"/>
    <property type="match status" value="1"/>
</dbReference>
<evidence type="ECO:0000256" key="1">
    <source>
        <dbReference type="SAM" id="MobiDB-lite"/>
    </source>
</evidence>
<evidence type="ECO:0008006" key="7">
    <source>
        <dbReference type="Google" id="ProtNLM"/>
    </source>
</evidence>
<dbReference type="InterPro" id="IPR043128">
    <property type="entry name" value="Rev_trsase/Diguanyl_cyclase"/>
</dbReference>
<evidence type="ECO:0000313" key="5">
    <source>
        <dbReference type="EMBL" id="OKH21692.1"/>
    </source>
</evidence>
<feature type="domain" description="EAL" evidence="3">
    <location>
        <begin position="341"/>
        <end position="595"/>
    </location>
</feature>
<reference evidence="5 6" key="1">
    <citation type="submission" date="2016-11" db="EMBL/GenBank/DDBJ databases">
        <title>Draft Genome Sequences of Nine Cyanobacterial Strains from Diverse Habitats.</title>
        <authorList>
            <person name="Zhu T."/>
            <person name="Hou S."/>
            <person name="Lu X."/>
            <person name="Hess W.R."/>
        </authorList>
    </citation>
    <scope>NUCLEOTIDE SEQUENCE [LARGE SCALE GENOMIC DNA]</scope>
    <source>
        <strain evidence="5 6">NIES-593</strain>
    </source>
</reference>
<dbReference type="Pfam" id="PF00563">
    <property type="entry name" value="EAL"/>
    <property type="match status" value="1"/>
</dbReference>
<proteinExistence type="predicted"/>
<dbReference type="InterPro" id="IPR008984">
    <property type="entry name" value="SMAD_FHA_dom_sf"/>
</dbReference>
<dbReference type="Proteomes" id="UP000186868">
    <property type="component" value="Unassembled WGS sequence"/>
</dbReference>
<dbReference type="GO" id="GO:0071111">
    <property type="term" value="F:cyclic-guanylate-specific phosphodiesterase activity"/>
    <property type="evidence" value="ECO:0007669"/>
    <property type="project" value="InterPro"/>
</dbReference>
<dbReference type="AlphaFoldDB" id="A0A1U7HDL8"/>
<evidence type="ECO:0000259" key="4">
    <source>
        <dbReference type="PROSITE" id="PS50887"/>
    </source>
</evidence>
<name>A0A1U7HDL8_9CYAN</name>
<organism evidence="5 6">
    <name type="scientific">Hydrococcus rivularis NIES-593</name>
    <dbReference type="NCBI Taxonomy" id="1921803"/>
    <lineage>
        <taxon>Bacteria</taxon>
        <taxon>Bacillati</taxon>
        <taxon>Cyanobacteriota</taxon>
        <taxon>Cyanophyceae</taxon>
        <taxon>Pleurocapsales</taxon>
        <taxon>Hydrococcaceae</taxon>
        <taxon>Hydrococcus</taxon>
    </lineage>
</organism>
<sequence length="599" mass="67721">MVSEQVPQVSHVLIVEDLQGRRSIPLEESHYSIGRHSSNSIVIYSKQISRRHATLILKKHSNPDKNSFFIIDGDGEGHQSHNGIFVNGKKSLFHELQDGDLINFGGDVNASYHVIASGISAPNPKEIVTLDSIATGMNGQLAQSRHNQATLRLSDTLPETSDGEDTILKPAHQDWLTGLSDRTLFNEHLSIALTNAREKQQQLAVIYLDLEHFETINNKFGYSVGDRLLKEFSKRLHDCLRAGDIVARWGGDEFTVLLRQIKTPDDPVRVSQRILNTLKAPFTIEKHQVYLRCHIGIAIYPQNGEDSATLIETAEHNLDDNKKQNNHGRRSPSAPPIDPKLLRVESLLRKALEREEFSLYYQPQVNINTGEIYGMEALIRWHHPKLGIIYPHQFLPWAEKTSLIVSINQWVLQTACRQNRAWQAAGLPRLPMSVNLSPRQFQQPNLTQIVAQVLDKAKLEPYWLELEITERAIVQNGNLARQLFHQLSQLGVPVAIDDFGTGYSAIGYLQEFPFNKLKIAQSCVNKLKDNPKKTGIISAAIALGRAFNLRVVAEGVETQQQLDLLRRLQCQEIQGYRFSKPLSDTEATQFLTQHWIVTK</sequence>
<feature type="region of interest" description="Disordered" evidence="1">
    <location>
        <begin position="319"/>
        <end position="338"/>
    </location>
</feature>
<dbReference type="NCBIfam" id="TIGR00254">
    <property type="entry name" value="GGDEF"/>
    <property type="match status" value="1"/>
</dbReference>
<accession>A0A1U7HDL8</accession>
<gene>
    <name evidence="5" type="ORF">NIES593_14755</name>
</gene>
<dbReference type="SMART" id="SM00240">
    <property type="entry name" value="FHA"/>
    <property type="match status" value="1"/>
</dbReference>
<dbReference type="Pfam" id="PF00990">
    <property type="entry name" value="GGDEF"/>
    <property type="match status" value="1"/>
</dbReference>
<feature type="domain" description="GGDEF" evidence="4">
    <location>
        <begin position="201"/>
        <end position="337"/>
    </location>
</feature>
<evidence type="ECO:0000313" key="6">
    <source>
        <dbReference type="Proteomes" id="UP000186868"/>
    </source>
</evidence>
<dbReference type="PROSITE" id="PS50887">
    <property type="entry name" value="GGDEF"/>
    <property type="match status" value="1"/>
</dbReference>
<dbReference type="InterPro" id="IPR001633">
    <property type="entry name" value="EAL_dom"/>
</dbReference>